<accession>A0A0E3LGX2</accession>
<evidence type="ECO:0000313" key="1">
    <source>
        <dbReference type="EMBL" id="AKB43266.1"/>
    </source>
</evidence>
<dbReference type="Proteomes" id="UP000033096">
    <property type="component" value="Chromosome"/>
</dbReference>
<keyword evidence="2" id="KW-1185">Reference proteome</keyword>
<dbReference type="AlphaFoldDB" id="A0A0E3LGX2"/>
<sequence length="140" mass="16781">MVTLEGNDLLEGTYYYPKPDPGEKIPILILNFRRLFAAWSPDFKKTLYFEKKPENENLKRVREINLLHVYDWLAGREGMIELTDPEFEQFMEVYEAFLERLGEIQYLRRKKGRRAENIFELKESPYVIREVKKGPFSDNL</sequence>
<proteinExistence type="predicted"/>
<dbReference type="EMBL" id="CP009520">
    <property type="protein sequence ID" value="AKB43266.1"/>
    <property type="molecule type" value="Genomic_DNA"/>
</dbReference>
<gene>
    <name evidence="1" type="ORF">MSVAZ_0997</name>
</gene>
<protein>
    <submittedName>
        <fullName evidence="1">Uncharacterized protein</fullName>
    </submittedName>
</protein>
<dbReference type="PATRIC" id="fig|1434123.4.peg.1163"/>
<organism evidence="1 2">
    <name type="scientific">Methanosarcina vacuolata Z-761</name>
    <dbReference type="NCBI Taxonomy" id="1434123"/>
    <lineage>
        <taxon>Archaea</taxon>
        <taxon>Methanobacteriati</taxon>
        <taxon>Methanobacteriota</taxon>
        <taxon>Stenosarchaea group</taxon>
        <taxon>Methanomicrobia</taxon>
        <taxon>Methanosarcinales</taxon>
        <taxon>Methanosarcinaceae</taxon>
        <taxon>Methanosarcina</taxon>
    </lineage>
</organism>
<dbReference type="KEGG" id="mvc:MSVAZ_0997"/>
<dbReference type="HOGENOM" id="CLU_155672_0_0_2"/>
<evidence type="ECO:0000313" key="2">
    <source>
        <dbReference type="Proteomes" id="UP000033096"/>
    </source>
</evidence>
<name>A0A0E3LGX2_9EURY</name>
<reference evidence="1 2" key="1">
    <citation type="submission" date="2014-07" db="EMBL/GenBank/DDBJ databases">
        <title>Methanogenic archaea and the global carbon cycle.</title>
        <authorList>
            <person name="Henriksen J.R."/>
            <person name="Luke J."/>
            <person name="Reinhart S."/>
            <person name="Benedict M.N."/>
            <person name="Youngblut N.D."/>
            <person name="Metcalf M.E."/>
            <person name="Whitaker R.J."/>
            <person name="Metcalf W.W."/>
        </authorList>
    </citation>
    <scope>NUCLEOTIDE SEQUENCE [LARGE SCALE GENOMIC DNA]</scope>
    <source>
        <strain evidence="1 2">Z-761</strain>
    </source>
</reference>